<dbReference type="InterPro" id="IPR016187">
    <property type="entry name" value="CTDL_fold"/>
</dbReference>
<feature type="transmembrane region" description="Helical" evidence="1">
    <location>
        <begin position="91"/>
        <end position="109"/>
    </location>
</feature>
<keyword evidence="1" id="KW-0812">Transmembrane</keyword>
<accession>A0ABN8N8H6</accession>
<gene>
    <name evidence="3" type="ORF">PLOB_00002768</name>
</gene>
<dbReference type="PANTHER" id="PTHR22803">
    <property type="entry name" value="MANNOSE, PHOSPHOLIPASE, LECTIN RECEPTOR RELATED"/>
    <property type="match status" value="1"/>
</dbReference>
<dbReference type="Proteomes" id="UP001159405">
    <property type="component" value="Unassembled WGS sequence"/>
</dbReference>
<dbReference type="EMBL" id="CALNXK010000011">
    <property type="protein sequence ID" value="CAH3043988.1"/>
    <property type="molecule type" value="Genomic_DNA"/>
</dbReference>
<reference evidence="3 4" key="1">
    <citation type="submission" date="2022-05" db="EMBL/GenBank/DDBJ databases">
        <authorList>
            <consortium name="Genoscope - CEA"/>
            <person name="William W."/>
        </authorList>
    </citation>
    <scope>NUCLEOTIDE SEQUENCE [LARGE SCALE GENOMIC DNA]</scope>
</reference>
<dbReference type="PROSITE" id="PS50041">
    <property type="entry name" value="C_TYPE_LECTIN_2"/>
    <property type="match status" value="3"/>
</dbReference>
<proteinExistence type="predicted"/>
<dbReference type="InterPro" id="IPR001304">
    <property type="entry name" value="C-type_lectin-like"/>
</dbReference>
<dbReference type="Gene3D" id="3.10.100.10">
    <property type="entry name" value="Mannose-Binding Protein A, subunit A"/>
    <property type="match status" value="3"/>
</dbReference>
<keyword evidence="1" id="KW-1133">Transmembrane helix</keyword>
<evidence type="ECO:0000313" key="3">
    <source>
        <dbReference type="EMBL" id="CAH3043988.1"/>
    </source>
</evidence>
<dbReference type="InterPro" id="IPR050111">
    <property type="entry name" value="C-type_lectin/snaclec_domain"/>
</dbReference>
<feature type="domain" description="C-type lectin" evidence="2">
    <location>
        <begin position="265"/>
        <end position="378"/>
    </location>
</feature>
<keyword evidence="4" id="KW-1185">Reference proteome</keyword>
<evidence type="ECO:0000256" key="1">
    <source>
        <dbReference type="SAM" id="Phobius"/>
    </source>
</evidence>
<protein>
    <recommendedName>
        <fullName evidence="2">C-type lectin domain-containing protein</fullName>
    </recommendedName>
</protein>
<feature type="domain" description="C-type lectin" evidence="2">
    <location>
        <begin position="137"/>
        <end position="259"/>
    </location>
</feature>
<sequence>ITNYIGPCPSGWTHFKSYCYFVSSAVKSWQAARTYCKSKGGDLVKINSDEENEFVLNLVYKHAPSTKQVWIGLKDATDIAFRITGKELTHFLHFPVFLLLYFQITTFVFCSTVTGNNQFHFFITNYIGPCPSGWTHFKSYCYFVSSAVKSWQAARTYCKSKGGDLVKIHSDEENEFVLNLVYKHAPSKKQVWIGLKWDAQVSKFVWADNALPKYTNWQHGEPNGKASEPCSNMWTGQAYGANGYWNDLRCLNRDCGPCPSGWTHFKSYCYFVSSAVKSWQAARTYCKSKGGDLVKIHSDEENEFVLNLVYKHAPSKKQVWIGLKWDARLSKFIWADNALPKYTNWNPGEPNGQASEPCSNMWAGHDGGSSGYWNDRPCLNRVFPCGLVCKRLP</sequence>
<name>A0ABN8N8H6_9CNID</name>
<dbReference type="InterPro" id="IPR016186">
    <property type="entry name" value="C-type_lectin-like/link_sf"/>
</dbReference>
<organism evidence="3 4">
    <name type="scientific">Porites lobata</name>
    <dbReference type="NCBI Taxonomy" id="104759"/>
    <lineage>
        <taxon>Eukaryota</taxon>
        <taxon>Metazoa</taxon>
        <taxon>Cnidaria</taxon>
        <taxon>Anthozoa</taxon>
        <taxon>Hexacorallia</taxon>
        <taxon>Scleractinia</taxon>
        <taxon>Fungiina</taxon>
        <taxon>Poritidae</taxon>
        <taxon>Porites</taxon>
    </lineage>
</organism>
<evidence type="ECO:0000259" key="2">
    <source>
        <dbReference type="PROSITE" id="PS50041"/>
    </source>
</evidence>
<feature type="domain" description="C-type lectin" evidence="2">
    <location>
        <begin position="15"/>
        <end position="75"/>
    </location>
</feature>
<comment type="caution">
    <text evidence="3">The sequence shown here is derived from an EMBL/GenBank/DDBJ whole genome shotgun (WGS) entry which is preliminary data.</text>
</comment>
<dbReference type="SUPFAM" id="SSF56436">
    <property type="entry name" value="C-type lectin-like"/>
    <property type="match status" value="3"/>
</dbReference>
<evidence type="ECO:0000313" key="4">
    <source>
        <dbReference type="Proteomes" id="UP001159405"/>
    </source>
</evidence>
<keyword evidence="1" id="KW-0472">Membrane</keyword>
<dbReference type="Pfam" id="PF00059">
    <property type="entry name" value="Lectin_C"/>
    <property type="match status" value="3"/>
</dbReference>
<feature type="non-terminal residue" evidence="3">
    <location>
        <position position="1"/>
    </location>
</feature>
<dbReference type="SMART" id="SM00034">
    <property type="entry name" value="CLECT"/>
    <property type="match status" value="3"/>
</dbReference>